<gene>
    <name evidence="2" type="ORF">TNCT_452791</name>
</gene>
<accession>A0A8X6LCR4</accession>
<feature type="non-terminal residue" evidence="2">
    <location>
        <position position="68"/>
    </location>
</feature>
<name>A0A8X6LCR4_TRICU</name>
<organism evidence="2 3">
    <name type="scientific">Trichonephila clavata</name>
    <name type="common">Joro spider</name>
    <name type="synonym">Nephila clavata</name>
    <dbReference type="NCBI Taxonomy" id="2740835"/>
    <lineage>
        <taxon>Eukaryota</taxon>
        <taxon>Metazoa</taxon>
        <taxon>Ecdysozoa</taxon>
        <taxon>Arthropoda</taxon>
        <taxon>Chelicerata</taxon>
        <taxon>Arachnida</taxon>
        <taxon>Araneae</taxon>
        <taxon>Araneomorphae</taxon>
        <taxon>Entelegynae</taxon>
        <taxon>Araneoidea</taxon>
        <taxon>Nephilidae</taxon>
        <taxon>Trichonephila</taxon>
    </lineage>
</organism>
<proteinExistence type="predicted"/>
<evidence type="ECO:0000313" key="2">
    <source>
        <dbReference type="EMBL" id="GFR06026.1"/>
    </source>
</evidence>
<dbReference type="EMBL" id="BMAO01006096">
    <property type="protein sequence ID" value="GFR06026.1"/>
    <property type="molecule type" value="Genomic_DNA"/>
</dbReference>
<dbReference type="AlphaFoldDB" id="A0A8X6LCR4"/>
<sequence length="68" mass="7523">MFWNNMFQKLNVRIDQDPAAHGQGVGTGMFEMVLVLICSSVFVNMFCSSLSLVASDASGSDMRSFMHK</sequence>
<keyword evidence="3" id="KW-1185">Reference proteome</keyword>
<keyword evidence="1" id="KW-1133">Transmembrane helix</keyword>
<dbReference type="Proteomes" id="UP000887116">
    <property type="component" value="Unassembled WGS sequence"/>
</dbReference>
<protein>
    <submittedName>
        <fullName evidence="2">Uncharacterized protein</fullName>
    </submittedName>
</protein>
<evidence type="ECO:0000256" key="1">
    <source>
        <dbReference type="SAM" id="Phobius"/>
    </source>
</evidence>
<reference evidence="2" key="1">
    <citation type="submission" date="2020-07" db="EMBL/GenBank/DDBJ databases">
        <title>Multicomponent nature underlies the extraordinary mechanical properties of spider dragline silk.</title>
        <authorList>
            <person name="Kono N."/>
            <person name="Nakamura H."/>
            <person name="Mori M."/>
            <person name="Yoshida Y."/>
            <person name="Ohtoshi R."/>
            <person name="Malay A.D."/>
            <person name="Moran D.A.P."/>
            <person name="Tomita M."/>
            <person name="Numata K."/>
            <person name="Arakawa K."/>
        </authorList>
    </citation>
    <scope>NUCLEOTIDE SEQUENCE</scope>
</reference>
<feature type="transmembrane region" description="Helical" evidence="1">
    <location>
        <begin position="32"/>
        <end position="54"/>
    </location>
</feature>
<comment type="caution">
    <text evidence="2">The sequence shown here is derived from an EMBL/GenBank/DDBJ whole genome shotgun (WGS) entry which is preliminary data.</text>
</comment>
<keyword evidence="1" id="KW-0472">Membrane</keyword>
<evidence type="ECO:0000313" key="3">
    <source>
        <dbReference type="Proteomes" id="UP000887116"/>
    </source>
</evidence>
<keyword evidence="1" id="KW-0812">Transmembrane</keyword>